<reference evidence="2 3" key="1">
    <citation type="submission" date="2020-07" db="EMBL/GenBank/DDBJ databases">
        <title>Comparative genomics of pyrophilous fungi reveals a link between fire events and developmental genes.</title>
        <authorList>
            <consortium name="DOE Joint Genome Institute"/>
            <person name="Steindorff A.S."/>
            <person name="Carver A."/>
            <person name="Calhoun S."/>
            <person name="Stillman K."/>
            <person name="Liu H."/>
            <person name="Lipzen A."/>
            <person name="Pangilinan J."/>
            <person name="Labutti K."/>
            <person name="Bruns T.D."/>
            <person name="Grigoriev I.V."/>
        </authorList>
    </citation>
    <scope>NUCLEOTIDE SEQUENCE [LARGE SCALE GENOMIC DNA]</scope>
    <source>
        <strain evidence="2 3">CBS 144469</strain>
    </source>
</reference>
<evidence type="ECO:0008006" key="4">
    <source>
        <dbReference type="Google" id="ProtNLM"/>
    </source>
</evidence>
<evidence type="ECO:0000313" key="2">
    <source>
        <dbReference type="EMBL" id="KAF6761405.1"/>
    </source>
</evidence>
<evidence type="ECO:0000313" key="3">
    <source>
        <dbReference type="Proteomes" id="UP000521943"/>
    </source>
</evidence>
<feature type="region of interest" description="Disordered" evidence="1">
    <location>
        <begin position="70"/>
        <end position="113"/>
    </location>
</feature>
<sequence>MTLAQHSEGLEDLNDDGHDEIEGDSAISTPNPPIPYTLPHQNRNRKHAAAHEMGRQVCENVPETPLMLLALPPTPHTTTGTATAGGDSSSGVTLDTHPSSRASKANPSCTAEGEKKSSTFAHIEPLVISVLSAPTFVNTPLKAHTARCRRVLHLLQGCVPRLSILIFEGSVNKEKVIRFVEQDLAPLLNPFPGPRSIIVLDNCTIHHDDEVKTHR</sequence>
<feature type="region of interest" description="Disordered" evidence="1">
    <location>
        <begin position="1"/>
        <end position="53"/>
    </location>
</feature>
<organism evidence="2 3">
    <name type="scientific">Ephemerocybe angulata</name>
    <dbReference type="NCBI Taxonomy" id="980116"/>
    <lineage>
        <taxon>Eukaryota</taxon>
        <taxon>Fungi</taxon>
        <taxon>Dikarya</taxon>
        <taxon>Basidiomycota</taxon>
        <taxon>Agaricomycotina</taxon>
        <taxon>Agaricomycetes</taxon>
        <taxon>Agaricomycetidae</taxon>
        <taxon>Agaricales</taxon>
        <taxon>Agaricineae</taxon>
        <taxon>Psathyrellaceae</taxon>
        <taxon>Ephemerocybe</taxon>
    </lineage>
</organism>
<dbReference type="AlphaFoldDB" id="A0A8H6MAR2"/>
<protein>
    <recommendedName>
        <fullName evidence="4">Tc1-like transposase DDE domain-containing protein</fullName>
    </recommendedName>
</protein>
<dbReference type="InterPro" id="IPR036397">
    <property type="entry name" value="RNaseH_sf"/>
</dbReference>
<proteinExistence type="predicted"/>
<dbReference type="EMBL" id="JACGCI010000010">
    <property type="protein sequence ID" value="KAF6761405.1"/>
    <property type="molecule type" value="Genomic_DNA"/>
</dbReference>
<feature type="compositionally biased region" description="Low complexity" evidence="1">
    <location>
        <begin position="70"/>
        <end position="86"/>
    </location>
</feature>
<feature type="compositionally biased region" description="Acidic residues" evidence="1">
    <location>
        <begin position="10"/>
        <end position="23"/>
    </location>
</feature>
<gene>
    <name evidence="2" type="ORF">DFP72DRAFT_1062398</name>
</gene>
<accession>A0A8H6MAR2</accession>
<comment type="caution">
    <text evidence="2">The sequence shown here is derived from an EMBL/GenBank/DDBJ whole genome shotgun (WGS) entry which is preliminary data.</text>
</comment>
<feature type="compositionally biased region" description="Polar residues" evidence="1">
    <location>
        <begin position="87"/>
        <end position="109"/>
    </location>
</feature>
<dbReference type="OrthoDB" id="2142724at2759"/>
<name>A0A8H6MAR2_9AGAR</name>
<dbReference type="Proteomes" id="UP000521943">
    <property type="component" value="Unassembled WGS sequence"/>
</dbReference>
<dbReference type="GO" id="GO:0003676">
    <property type="term" value="F:nucleic acid binding"/>
    <property type="evidence" value="ECO:0007669"/>
    <property type="project" value="InterPro"/>
</dbReference>
<evidence type="ECO:0000256" key="1">
    <source>
        <dbReference type="SAM" id="MobiDB-lite"/>
    </source>
</evidence>
<dbReference type="Gene3D" id="3.30.420.10">
    <property type="entry name" value="Ribonuclease H-like superfamily/Ribonuclease H"/>
    <property type="match status" value="1"/>
</dbReference>
<keyword evidence="3" id="KW-1185">Reference proteome</keyword>